<dbReference type="FunCoup" id="A0A0L0HQZ1">
    <property type="interactions" value="348"/>
</dbReference>
<comment type="subcellular location">
    <subcellularLocation>
        <location evidence="2">Cytoplasm</location>
    </subcellularLocation>
    <subcellularLocation>
        <location evidence="1">Nucleus</location>
    </subcellularLocation>
</comment>
<keyword evidence="6" id="KW-0808">Transferase</keyword>
<dbReference type="GO" id="GO:0018064">
    <property type="term" value="F:protein-L-histidine N-tele-methyltransferase activity"/>
    <property type="evidence" value="ECO:0007669"/>
    <property type="project" value="UniProtKB-EC"/>
</dbReference>
<keyword evidence="5" id="KW-0489">Methyltransferase</keyword>
<dbReference type="InterPro" id="IPR029063">
    <property type="entry name" value="SAM-dependent_MTases_sf"/>
</dbReference>
<keyword evidence="4" id="KW-0963">Cytoplasm</keyword>
<dbReference type="GO" id="GO:0032259">
    <property type="term" value="P:methylation"/>
    <property type="evidence" value="ECO:0007669"/>
    <property type="project" value="UniProtKB-KW"/>
</dbReference>
<accession>A0A0L0HQZ1</accession>
<keyword evidence="8" id="KW-0539">Nucleus</keyword>
<feature type="region of interest" description="Disordered" evidence="10">
    <location>
        <begin position="1"/>
        <end position="21"/>
    </location>
</feature>
<evidence type="ECO:0000256" key="6">
    <source>
        <dbReference type="ARBA" id="ARBA00022679"/>
    </source>
</evidence>
<evidence type="ECO:0000256" key="7">
    <source>
        <dbReference type="ARBA" id="ARBA00022691"/>
    </source>
</evidence>
<organism evidence="11 12">
    <name type="scientific">Spizellomyces punctatus (strain DAOM BR117)</name>
    <dbReference type="NCBI Taxonomy" id="645134"/>
    <lineage>
        <taxon>Eukaryota</taxon>
        <taxon>Fungi</taxon>
        <taxon>Fungi incertae sedis</taxon>
        <taxon>Chytridiomycota</taxon>
        <taxon>Chytridiomycota incertae sedis</taxon>
        <taxon>Chytridiomycetes</taxon>
        <taxon>Spizellomycetales</taxon>
        <taxon>Spizellomycetaceae</taxon>
        <taxon>Spizellomyces</taxon>
    </lineage>
</organism>
<protein>
    <recommendedName>
        <fullName evidence="3">protein-histidine N-methyltransferase</fullName>
        <ecNumber evidence="3">2.1.1.85</ecNumber>
    </recommendedName>
</protein>
<sequence length="301" mass="33032">MFLFSFGQESETSPAAEDNAVSSPLAPCRHIALDADLLEKHIQVIGEVVPTMAGSLLKRNVADIKFEIAETDDLEDGNLLANVVVSQTDLIPGVYEGGLKTWECAVDLVNYLASLDPAELHGKRVIELGCGSSLPGIFCLTQDAVVDFQDYNEDVLRLVTIPNVLLNTTQRPSNPPTHTSVTFDAELDFSTLSNIPSRFWAGDWGSLKETLATLAEDDKYDIVLTSETIYASESHARLLDLIQATLKTDGVLFVAAKTTYFGCSGSLPTFLHLVRQRGAREIGTVWVETQSVRREVVRIRF</sequence>
<dbReference type="GeneID" id="27684930"/>
<evidence type="ECO:0000256" key="2">
    <source>
        <dbReference type="ARBA" id="ARBA00004496"/>
    </source>
</evidence>
<dbReference type="PANTHER" id="PTHR14614">
    <property type="entry name" value="HEPATOCELLULAR CARCINOMA-ASSOCIATED ANTIGEN"/>
    <property type="match status" value="1"/>
</dbReference>
<dbReference type="RefSeq" id="XP_016611835.1">
    <property type="nucleotide sequence ID" value="XM_016749579.1"/>
</dbReference>
<evidence type="ECO:0000256" key="9">
    <source>
        <dbReference type="ARBA" id="ARBA00038126"/>
    </source>
</evidence>
<evidence type="ECO:0000256" key="3">
    <source>
        <dbReference type="ARBA" id="ARBA00012533"/>
    </source>
</evidence>
<dbReference type="Proteomes" id="UP000053201">
    <property type="component" value="Unassembled WGS sequence"/>
</dbReference>
<dbReference type="EMBL" id="KQ257451">
    <property type="protein sequence ID" value="KND03796.1"/>
    <property type="molecule type" value="Genomic_DNA"/>
</dbReference>
<reference evidence="11 12" key="1">
    <citation type="submission" date="2009-08" db="EMBL/GenBank/DDBJ databases">
        <title>The Genome Sequence of Spizellomyces punctatus strain DAOM BR117.</title>
        <authorList>
            <consortium name="The Broad Institute Genome Sequencing Platform"/>
            <person name="Russ C."/>
            <person name="Cuomo C."/>
            <person name="Shea T."/>
            <person name="Young S.K."/>
            <person name="Zeng Q."/>
            <person name="Koehrsen M."/>
            <person name="Haas B."/>
            <person name="Borodovsky M."/>
            <person name="Guigo R."/>
            <person name="Alvarado L."/>
            <person name="Berlin A."/>
            <person name="Bochicchio J."/>
            <person name="Borenstein D."/>
            <person name="Chapman S."/>
            <person name="Chen Z."/>
            <person name="Engels R."/>
            <person name="Freedman E."/>
            <person name="Gellesch M."/>
            <person name="Goldberg J."/>
            <person name="Griggs A."/>
            <person name="Gujja S."/>
            <person name="Heiman D."/>
            <person name="Hepburn T."/>
            <person name="Howarth C."/>
            <person name="Jen D."/>
            <person name="Larson L."/>
            <person name="Lewis B."/>
            <person name="Mehta T."/>
            <person name="Park D."/>
            <person name="Pearson M."/>
            <person name="Roberts A."/>
            <person name="Saif S."/>
            <person name="Shenoy N."/>
            <person name="Sisk P."/>
            <person name="Stolte C."/>
            <person name="Sykes S."/>
            <person name="Thomson T."/>
            <person name="Walk T."/>
            <person name="White J."/>
            <person name="Yandava C."/>
            <person name="Burger G."/>
            <person name="Gray M.W."/>
            <person name="Holland P.W.H."/>
            <person name="King N."/>
            <person name="Lang F.B.F."/>
            <person name="Roger A.J."/>
            <person name="Ruiz-Trillo I."/>
            <person name="Lander E."/>
            <person name="Nusbaum C."/>
        </authorList>
    </citation>
    <scope>NUCLEOTIDE SEQUENCE [LARGE SCALE GENOMIC DNA]</scope>
    <source>
        <strain evidence="11 12">DAOM BR117</strain>
    </source>
</reference>
<dbReference type="AlphaFoldDB" id="A0A0L0HQZ1"/>
<evidence type="ECO:0000256" key="8">
    <source>
        <dbReference type="ARBA" id="ARBA00023242"/>
    </source>
</evidence>
<evidence type="ECO:0000256" key="4">
    <source>
        <dbReference type="ARBA" id="ARBA00022490"/>
    </source>
</evidence>
<evidence type="ECO:0000256" key="5">
    <source>
        <dbReference type="ARBA" id="ARBA00022603"/>
    </source>
</evidence>
<dbReference type="EC" id="2.1.1.85" evidence="3"/>
<dbReference type="GO" id="GO:0005737">
    <property type="term" value="C:cytoplasm"/>
    <property type="evidence" value="ECO:0007669"/>
    <property type="project" value="UniProtKB-SubCell"/>
</dbReference>
<dbReference type="PANTHER" id="PTHR14614:SF39">
    <property type="entry name" value="HISTIDINE PROTEIN METHYLTRANSFERASE 1 HOMOLOG"/>
    <property type="match status" value="1"/>
</dbReference>
<dbReference type="Gene3D" id="3.40.50.150">
    <property type="entry name" value="Vaccinia Virus protein VP39"/>
    <property type="match status" value="1"/>
</dbReference>
<evidence type="ECO:0000313" key="12">
    <source>
        <dbReference type="Proteomes" id="UP000053201"/>
    </source>
</evidence>
<comment type="similarity">
    <text evidence="9">Belongs to the methyltransferase superfamily. METTL18 family.</text>
</comment>
<dbReference type="VEuPathDB" id="FungiDB:SPPG_01253"/>
<evidence type="ECO:0000256" key="10">
    <source>
        <dbReference type="SAM" id="MobiDB-lite"/>
    </source>
</evidence>
<evidence type="ECO:0000256" key="1">
    <source>
        <dbReference type="ARBA" id="ARBA00004123"/>
    </source>
</evidence>
<gene>
    <name evidence="11" type="ORF">SPPG_01253</name>
</gene>
<proteinExistence type="inferred from homology"/>
<evidence type="ECO:0000313" key="11">
    <source>
        <dbReference type="EMBL" id="KND03796.1"/>
    </source>
</evidence>
<keyword evidence="7" id="KW-0949">S-adenosyl-L-methionine</keyword>
<dbReference type="InParanoid" id="A0A0L0HQZ1"/>
<dbReference type="OMA" id="NLLLTWH"/>
<dbReference type="GO" id="GO:0005634">
    <property type="term" value="C:nucleus"/>
    <property type="evidence" value="ECO:0007669"/>
    <property type="project" value="UniProtKB-SubCell"/>
</dbReference>
<dbReference type="OrthoDB" id="1723750at2759"/>
<dbReference type="SUPFAM" id="SSF53335">
    <property type="entry name" value="S-adenosyl-L-methionine-dependent methyltransferases"/>
    <property type="match status" value="1"/>
</dbReference>
<name>A0A0L0HQZ1_SPIPD</name>
<keyword evidence="12" id="KW-1185">Reference proteome</keyword>
<dbReference type="STRING" id="645134.A0A0L0HQZ1"/>
<dbReference type="InterPro" id="IPR019410">
    <property type="entry name" value="Methyltransf_16"/>
</dbReference>
<dbReference type="eggNOG" id="KOG2920">
    <property type="taxonomic scope" value="Eukaryota"/>
</dbReference>